<dbReference type="NCBIfam" id="TIGR03026">
    <property type="entry name" value="NDP-sugDHase"/>
    <property type="match status" value="1"/>
</dbReference>
<dbReference type="OrthoDB" id="5193947at2"/>
<feature type="binding site" evidence="9">
    <location>
        <position position="319"/>
    </location>
    <ligand>
        <name>substrate</name>
    </ligand>
</feature>
<evidence type="ECO:0000313" key="13">
    <source>
        <dbReference type="Proteomes" id="UP000063699"/>
    </source>
</evidence>
<dbReference type="GO" id="GO:0003979">
    <property type="term" value="F:UDP-glucose 6-dehydrogenase activity"/>
    <property type="evidence" value="ECO:0007669"/>
    <property type="project" value="UniProtKB-EC"/>
</dbReference>
<dbReference type="Pfam" id="PF03721">
    <property type="entry name" value="UDPG_MGDP_dh_N"/>
    <property type="match status" value="1"/>
</dbReference>
<evidence type="ECO:0000313" key="12">
    <source>
        <dbReference type="EMBL" id="ALG10502.1"/>
    </source>
</evidence>
<evidence type="ECO:0000256" key="1">
    <source>
        <dbReference type="ARBA" id="ARBA00004701"/>
    </source>
</evidence>
<proteinExistence type="inferred from homology"/>
<feature type="binding site" evidence="9">
    <location>
        <begin position="247"/>
        <end position="251"/>
    </location>
    <ligand>
        <name>substrate</name>
    </ligand>
</feature>
<keyword evidence="5 7" id="KW-0520">NAD</keyword>
<evidence type="ECO:0000256" key="4">
    <source>
        <dbReference type="ARBA" id="ARBA00023002"/>
    </source>
</evidence>
<dbReference type="CDD" id="cd02440">
    <property type="entry name" value="AdoMet_MTases"/>
    <property type="match status" value="1"/>
</dbReference>
<dbReference type="PROSITE" id="PS51257">
    <property type="entry name" value="PROKAR_LIPOPROTEIN"/>
    <property type="match status" value="1"/>
</dbReference>
<dbReference type="EMBL" id="CP012752">
    <property type="protein sequence ID" value="ALG10502.1"/>
    <property type="molecule type" value="Genomic_DNA"/>
</dbReference>
<dbReference type="Gene3D" id="3.40.50.720">
    <property type="entry name" value="NAD(P)-binding Rossmann-like Domain"/>
    <property type="match status" value="2"/>
</dbReference>
<organism evidence="12 13">
    <name type="scientific">Kibdelosporangium phytohabitans</name>
    <dbReference type="NCBI Taxonomy" id="860235"/>
    <lineage>
        <taxon>Bacteria</taxon>
        <taxon>Bacillati</taxon>
        <taxon>Actinomycetota</taxon>
        <taxon>Actinomycetes</taxon>
        <taxon>Pseudonocardiales</taxon>
        <taxon>Pseudonocardiaceae</taxon>
        <taxon>Kibdelosporangium</taxon>
    </lineage>
</organism>
<evidence type="ECO:0000256" key="2">
    <source>
        <dbReference type="ARBA" id="ARBA00006601"/>
    </source>
</evidence>
<evidence type="ECO:0000256" key="7">
    <source>
        <dbReference type="PIRNR" id="PIRNR000124"/>
    </source>
</evidence>
<dbReference type="Gene3D" id="1.20.5.100">
    <property type="entry name" value="Cytochrome c1, transmembrane anchor, C-terminal"/>
    <property type="match status" value="1"/>
</dbReference>
<comment type="similarity">
    <text evidence="2 7">Belongs to the UDP-glucose/GDP-mannose dehydrogenase family.</text>
</comment>
<evidence type="ECO:0000256" key="10">
    <source>
        <dbReference type="PIRSR" id="PIRSR500134-3"/>
    </source>
</evidence>
<comment type="catalytic activity">
    <reaction evidence="6 7">
        <text>UDP-alpha-D-glucose + 2 NAD(+) + H2O = UDP-alpha-D-glucuronate + 2 NADH + 3 H(+)</text>
        <dbReference type="Rhea" id="RHEA:23596"/>
        <dbReference type="ChEBI" id="CHEBI:15377"/>
        <dbReference type="ChEBI" id="CHEBI:15378"/>
        <dbReference type="ChEBI" id="CHEBI:57540"/>
        <dbReference type="ChEBI" id="CHEBI:57945"/>
        <dbReference type="ChEBI" id="CHEBI:58052"/>
        <dbReference type="ChEBI" id="CHEBI:58885"/>
        <dbReference type="EC" id="1.1.1.22"/>
    </reaction>
</comment>
<dbReference type="STRING" id="860235.AOZ06_29630"/>
<feature type="domain" description="UDP-glucose/GDP-mannose dehydrogenase C-terminal" evidence="11">
    <location>
        <begin position="312"/>
        <end position="410"/>
    </location>
</feature>
<dbReference type="RefSeq" id="WP_054292405.1">
    <property type="nucleotide sequence ID" value="NZ_CP012752.1"/>
</dbReference>
<feature type="binding site" evidence="9">
    <location>
        <position position="202"/>
    </location>
    <ligand>
        <name>substrate</name>
    </ligand>
</feature>
<dbReference type="InterPro" id="IPR036291">
    <property type="entry name" value="NAD(P)-bd_dom_sf"/>
</dbReference>
<dbReference type="PANTHER" id="PTHR43750">
    <property type="entry name" value="UDP-GLUCOSE 6-DEHYDROGENASE TUAD"/>
    <property type="match status" value="1"/>
</dbReference>
<dbReference type="Pfam" id="PF03720">
    <property type="entry name" value="UDPG_MGDP_dh_C"/>
    <property type="match status" value="1"/>
</dbReference>
<dbReference type="SUPFAM" id="SSF51735">
    <property type="entry name" value="NAD(P)-binding Rossmann-fold domains"/>
    <property type="match status" value="1"/>
</dbReference>
<dbReference type="SUPFAM" id="SSF52413">
    <property type="entry name" value="UDP-glucose/GDP-mannose dehydrogenase C-terminal domain"/>
    <property type="match status" value="1"/>
</dbReference>
<evidence type="ECO:0000256" key="3">
    <source>
        <dbReference type="ARBA" id="ARBA00012954"/>
    </source>
</evidence>
<sequence length="435" mass="45150">MVAQRIAVVGAGYVGLTTAACFARLGHDVVCTDVDEAKVDALSRADIGLHEPGLARSVSNGLRAGKLRFVHGAPAELSEVDFVFVAVPTPTGHDGAADLTAVEAVLEQAGDRLSPDCVLVIKSTVPVGTISRITALARCPGVAVVSNPEFLREGHAVEDFLHPQRVVVGSEDEAAARRVAALYAGMDAPTLITGSASAELVKYASNCFLAMKLSYVNTLAELCEELGADIGDVTQGMGLDQRIGATFLTPGPGWGGSCLPKDTQALLATARAAEVDFSLLDAAIATNDRQAHRVAAKVRAAAGGSLTGVPVGLLGLTFKAGTDDLRDSPALAVAELLAAEGAVLTGYDPSATADRCAGPVCVVASPYVATENASVVVVLTEWPEFAELDWARMACGGRPVIVDTRDLLPARKVREAGLRLISMGKPGQEQRHHCE</sequence>
<protein>
    <recommendedName>
        <fullName evidence="3 7">UDP-glucose 6-dehydrogenase</fullName>
        <ecNumber evidence="3 7">1.1.1.22</ecNumber>
    </recommendedName>
</protein>
<feature type="binding site" evidence="10">
    <location>
        <position position="326"/>
    </location>
    <ligand>
        <name>NAD(+)</name>
        <dbReference type="ChEBI" id="CHEBI:57540"/>
    </ligand>
</feature>
<feature type="active site" description="Nucleophile" evidence="8">
    <location>
        <position position="258"/>
    </location>
</feature>
<evidence type="ECO:0000256" key="9">
    <source>
        <dbReference type="PIRSR" id="PIRSR500134-2"/>
    </source>
</evidence>
<keyword evidence="4 7" id="KW-0560">Oxidoreductase</keyword>
<evidence type="ECO:0000256" key="5">
    <source>
        <dbReference type="ARBA" id="ARBA00023027"/>
    </source>
</evidence>
<feature type="binding site" evidence="10">
    <location>
        <position position="261"/>
    </location>
    <ligand>
        <name>NAD(+)</name>
        <dbReference type="ChEBI" id="CHEBI:57540"/>
    </ligand>
</feature>
<feature type="binding site" evidence="10">
    <location>
        <position position="153"/>
    </location>
    <ligand>
        <name>NAD(+)</name>
        <dbReference type="ChEBI" id="CHEBI:57540"/>
    </ligand>
</feature>
<reference evidence="12 13" key="1">
    <citation type="submission" date="2015-07" db="EMBL/GenBank/DDBJ databases">
        <title>Genome sequencing of Kibdelosporangium phytohabitans.</title>
        <authorList>
            <person name="Qin S."/>
            <person name="Xing K."/>
        </authorList>
    </citation>
    <scope>NUCLEOTIDE SEQUENCE [LARGE SCALE GENOMIC DNA]</scope>
    <source>
        <strain evidence="12 13">KLBMP1111</strain>
    </source>
</reference>
<gene>
    <name evidence="12" type="ORF">AOZ06_29630</name>
</gene>
<feature type="binding site" evidence="10">
    <location>
        <position position="124"/>
    </location>
    <ligand>
        <name>NAD(+)</name>
        <dbReference type="ChEBI" id="CHEBI:57540"/>
    </ligand>
</feature>
<accession>A0A0N9I4C6</accession>
<evidence type="ECO:0000256" key="6">
    <source>
        <dbReference type="ARBA" id="ARBA00047473"/>
    </source>
</evidence>
<dbReference type="InterPro" id="IPR008927">
    <property type="entry name" value="6-PGluconate_DH-like_C_sf"/>
</dbReference>
<dbReference type="PIRSF" id="PIRSF500134">
    <property type="entry name" value="UDPglc_DH_bac"/>
    <property type="match status" value="1"/>
</dbReference>
<dbReference type="InterPro" id="IPR001732">
    <property type="entry name" value="UDP-Glc/GDP-Man_DH_N"/>
</dbReference>
<dbReference type="Proteomes" id="UP000063699">
    <property type="component" value="Chromosome"/>
</dbReference>
<dbReference type="InterPro" id="IPR014026">
    <property type="entry name" value="UDP-Glc/GDP-Man_DH_dimer"/>
</dbReference>
<feature type="binding site" evidence="10">
    <location>
        <position position="33"/>
    </location>
    <ligand>
        <name>NAD(+)</name>
        <dbReference type="ChEBI" id="CHEBI:57540"/>
    </ligand>
</feature>
<dbReference type="UniPathway" id="UPA00038">
    <property type="reaction ID" value="UER00491"/>
</dbReference>
<feature type="binding site" evidence="10">
    <location>
        <position position="38"/>
    </location>
    <ligand>
        <name>NAD(+)</name>
        <dbReference type="ChEBI" id="CHEBI:57540"/>
    </ligand>
</feature>
<dbReference type="GO" id="GO:0006065">
    <property type="term" value="P:UDP-glucuronate biosynthetic process"/>
    <property type="evidence" value="ECO:0007669"/>
    <property type="project" value="UniProtKB-UniPathway"/>
</dbReference>
<dbReference type="GO" id="GO:0051287">
    <property type="term" value="F:NAD binding"/>
    <property type="evidence" value="ECO:0007669"/>
    <property type="project" value="InterPro"/>
</dbReference>
<feature type="binding site" evidence="9">
    <location>
        <begin position="150"/>
        <end position="153"/>
    </location>
    <ligand>
        <name>substrate</name>
    </ligand>
</feature>
<keyword evidence="13" id="KW-1185">Reference proteome</keyword>
<name>A0A0N9I4C6_9PSEU</name>
<evidence type="ECO:0000256" key="8">
    <source>
        <dbReference type="PIRSR" id="PIRSR500134-1"/>
    </source>
</evidence>
<dbReference type="PIRSF" id="PIRSF000124">
    <property type="entry name" value="UDPglc_GDPman_dh"/>
    <property type="match status" value="1"/>
</dbReference>
<dbReference type="InterPro" id="IPR036220">
    <property type="entry name" value="UDP-Glc/GDP-Man_DH_C_sf"/>
</dbReference>
<dbReference type="Pfam" id="PF00984">
    <property type="entry name" value="UDPG_MGDP_dh"/>
    <property type="match status" value="1"/>
</dbReference>
<dbReference type="SMART" id="SM00984">
    <property type="entry name" value="UDPG_MGDP_dh_C"/>
    <property type="match status" value="1"/>
</dbReference>
<dbReference type="SUPFAM" id="SSF48179">
    <property type="entry name" value="6-phosphogluconate dehydrogenase C-terminal domain-like"/>
    <property type="match status" value="1"/>
</dbReference>
<feature type="binding site" evidence="9">
    <location>
        <position position="255"/>
    </location>
    <ligand>
        <name>substrate</name>
    </ligand>
</feature>
<dbReference type="EC" id="1.1.1.22" evidence="3 7"/>
<dbReference type="InterPro" id="IPR028357">
    <property type="entry name" value="UDPglc_DH_bac"/>
</dbReference>
<feature type="binding site" evidence="10">
    <location>
        <position position="89"/>
    </location>
    <ligand>
        <name>NAD(+)</name>
        <dbReference type="ChEBI" id="CHEBI:57540"/>
    </ligand>
</feature>
<dbReference type="InterPro" id="IPR014027">
    <property type="entry name" value="UDP-Glc/GDP-Man_DH_C"/>
</dbReference>
<dbReference type="AlphaFoldDB" id="A0A0N9I4C6"/>
<dbReference type="PANTHER" id="PTHR43750:SF3">
    <property type="entry name" value="UDP-GLUCOSE 6-DEHYDROGENASE TUAD"/>
    <property type="match status" value="1"/>
</dbReference>
<dbReference type="GO" id="GO:0000271">
    <property type="term" value="P:polysaccharide biosynthetic process"/>
    <property type="evidence" value="ECO:0007669"/>
    <property type="project" value="InterPro"/>
</dbReference>
<dbReference type="InterPro" id="IPR017476">
    <property type="entry name" value="UDP-Glc/GDP-Man"/>
</dbReference>
<evidence type="ECO:0000259" key="11">
    <source>
        <dbReference type="SMART" id="SM00984"/>
    </source>
</evidence>
<comment type="pathway">
    <text evidence="1">Nucleotide-sugar biosynthesis; UDP-alpha-D-glucuronate biosynthesis; UDP-alpha-D-glucuronate from UDP-alpha-D-glucose: step 1/1.</text>
</comment>
<dbReference type="KEGG" id="kphy:AOZ06_29630"/>